<name>A0A6N4VBW6_9MYCO</name>
<evidence type="ECO:0000313" key="2">
    <source>
        <dbReference type="Proteomes" id="UP000466785"/>
    </source>
</evidence>
<dbReference type="KEGG" id="mpof:MPOR_22130"/>
<dbReference type="GO" id="GO:0016853">
    <property type="term" value="F:isomerase activity"/>
    <property type="evidence" value="ECO:0007669"/>
    <property type="project" value="UniProtKB-KW"/>
</dbReference>
<dbReference type="InterPro" id="IPR032710">
    <property type="entry name" value="NTF2-like_dom_sf"/>
</dbReference>
<keyword evidence="2" id="KW-1185">Reference proteome</keyword>
<accession>A0A6N4VBW6</accession>
<keyword evidence="1" id="KW-0413">Isomerase</keyword>
<reference evidence="1 2" key="1">
    <citation type="journal article" date="2019" name="Emerg. Microbes Infect.">
        <title>Comprehensive subspecies identification of 175 nontuberculous mycobacteria species based on 7547 genomic profiles.</title>
        <authorList>
            <person name="Matsumoto Y."/>
            <person name="Kinjo T."/>
            <person name="Motooka D."/>
            <person name="Nabeya D."/>
            <person name="Jung N."/>
            <person name="Uechi K."/>
            <person name="Horii T."/>
            <person name="Iida T."/>
            <person name="Fujita J."/>
            <person name="Nakamura S."/>
        </authorList>
    </citation>
    <scope>NUCLEOTIDE SEQUENCE [LARGE SCALE GENOMIC DNA]</scope>
    <source>
        <strain evidence="1 2">JCM 12603</strain>
    </source>
</reference>
<dbReference type="Gene3D" id="3.10.450.50">
    <property type="match status" value="1"/>
</dbReference>
<organism evidence="1 2">
    <name type="scientific">Mycolicibacterium poriferae</name>
    <dbReference type="NCBI Taxonomy" id="39694"/>
    <lineage>
        <taxon>Bacteria</taxon>
        <taxon>Bacillati</taxon>
        <taxon>Actinomycetota</taxon>
        <taxon>Actinomycetes</taxon>
        <taxon>Mycobacteriales</taxon>
        <taxon>Mycobacteriaceae</taxon>
        <taxon>Mycolicibacterium</taxon>
    </lineage>
</organism>
<gene>
    <name evidence="1" type="ORF">MPOR_22130</name>
</gene>
<evidence type="ECO:0000313" key="1">
    <source>
        <dbReference type="EMBL" id="BBX51187.1"/>
    </source>
</evidence>
<dbReference type="Proteomes" id="UP000466785">
    <property type="component" value="Chromosome"/>
</dbReference>
<sequence length="132" mass="14744">MSATGERAVPHLAEQLFGAIERSDVAAVAQLFGPDVRVWKSGDRRDNDRDRSLRIIGWFIDSTVERRYQILDRHLFPGGFVQQHILHATTGRGGVLAMRVCIVIKIDSGGLISRIDEYFDPAELAPLVRDSS</sequence>
<protein>
    <submittedName>
        <fullName evidence="1">Ketosteroid isomerase</fullName>
    </submittedName>
</protein>
<dbReference type="EMBL" id="AP022570">
    <property type="protein sequence ID" value="BBX51187.1"/>
    <property type="molecule type" value="Genomic_DNA"/>
</dbReference>
<dbReference type="SUPFAM" id="SSF54427">
    <property type="entry name" value="NTF2-like"/>
    <property type="match status" value="1"/>
</dbReference>
<dbReference type="AlphaFoldDB" id="A0A6N4VBW6"/>
<dbReference type="RefSeq" id="WP_163673693.1">
    <property type="nucleotide sequence ID" value="NZ_AP022570.1"/>
</dbReference>
<proteinExistence type="predicted"/>